<proteinExistence type="inferred from homology"/>
<sequence>MVEPGDRPSLRARVVVISIVVILALVLAGTSAILVATVGWPDSWFSGVVFALTGVSMLAAGVATNLLAQFVRDVWRGNSPVANAVVSWIPRLLRRPSRMVVMAVVVLVIAGVGFVFRPESVALERGRILVMTGFGESSNDPRSILFKQWDSLHPENPIETVYVPGEPDQQYARMVNDARPGGRHDADVYVLDVVWMAQFAKARYISELDEALATGGEADFMPKVMETCRVDNKLWALPFNTDAGLFFYRSDIPGVGPPRTWDDYFGPSAKQTLATARKSTPTVVAANAAQLANEEMLTVTALEAMWAAGGQAVAPNGEVSLNAEETEVAFSREDLRAIEKLAVAASDPDLVLTEGEEAKDSTETGATKAFREGRTLYLRNWPVARDDIGDQVEFGVAAPPTSSALGGQNLAISANSDKPRAAQALIQFLTSKSSQLILSEVGGFAPTRNFAYEHARRPDRNELRKAVEGARVRPVLTNYSEFSRVFRAGILRALNDKGRLEPGFAKELAVVVKKGAQPIS</sequence>
<comment type="caution">
    <text evidence="5">The sequence shown here is derived from an EMBL/GenBank/DDBJ whole genome shotgun (WGS) entry which is preliminary data.</text>
</comment>
<organism evidence="5 6">
    <name type="scientific">Actinokineospora diospyrosa</name>
    <dbReference type="NCBI Taxonomy" id="103728"/>
    <lineage>
        <taxon>Bacteria</taxon>
        <taxon>Bacillati</taxon>
        <taxon>Actinomycetota</taxon>
        <taxon>Actinomycetes</taxon>
        <taxon>Pseudonocardiales</taxon>
        <taxon>Pseudonocardiaceae</taxon>
        <taxon>Actinokineospora</taxon>
    </lineage>
</organism>
<protein>
    <submittedName>
        <fullName evidence="5">Multiple sugar transport system substrate-binding protein</fullName>
    </submittedName>
</protein>
<keyword evidence="4" id="KW-0812">Transmembrane</keyword>
<accession>A0ABT1IED4</accession>
<reference evidence="5 6" key="1">
    <citation type="submission" date="2022-06" db="EMBL/GenBank/DDBJ databases">
        <title>Genomic Encyclopedia of Archaeal and Bacterial Type Strains, Phase II (KMG-II): from individual species to whole genera.</title>
        <authorList>
            <person name="Goeker M."/>
        </authorList>
    </citation>
    <scope>NUCLEOTIDE SEQUENCE [LARGE SCALE GENOMIC DNA]</scope>
    <source>
        <strain evidence="5 6">DSM 44255</strain>
    </source>
</reference>
<feature type="transmembrane region" description="Helical" evidence="4">
    <location>
        <begin position="99"/>
        <end position="116"/>
    </location>
</feature>
<comment type="similarity">
    <text evidence="1">Belongs to the bacterial solute-binding protein 1 family.</text>
</comment>
<evidence type="ECO:0000256" key="2">
    <source>
        <dbReference type="ARBA" id="ARBA00022448"/>
    </source>
</evidence>
<feature type="transmembrane region" description="Helical" evidence="4">
    <location>
        <begin position="12"/>
        <end position="38"/>
    </location>
</feature>
<dbReference type="Pfam" id="PF13416">
    <property type="entry name" value="SBP_bac_8"/>
    <property type="match status" value="1"/>
</dbReference>
<evidence type="ECO:0000256" key="1">
    <source>
        <dbReference type="ARBA" id="ARBA00008520"/>
    </source>
</evidence>
<dbReference type="RefSeq" id="WP_253887959.1">
    <property type="nucleotide sequence ID" value="NZ_BAAAVB010000014.1"/>
</dbReference>
<keyword evidence="3" id="KW-0732">Signal</keyword>
<name>A0ABT1IED4_9PSEU</name>
<dbReference type="Proteomes" id="UP001205185">
    <property type="component" value="Unassembled WGS sequence"/>
</dbReference>
<dbReference type="SUPFAM" id="SSF53850">
    <property type="entry name" value="Periplasmic binding protein-like II"/>
    <property type="match status" value="1"/>
</dbReference>
<dbReference type="PANTHER" id="PTHR30061:SF50">
    <property type="entry name" value="MALTOSE_MALTODEXTRIN-BINDING PERIPLASMIC PROTEIN"/>
    <property type="match status" value="1"/>
</dbReference>
<dbReference type="EMBL" id="JAMTCO010000008">
    <property type="protein sequence ID" value="MCP2271000.1"/>
    <property type="molecule type" value="Genomic_DNA"/>
</dbReference>
<dbReference type="PANTHER" id="PTHR30061">
    <property type="entry name" value="MALTOSE-BINDING PERIPLASMIC PROTEIN"/>
    <property type="match status" value="1"/>
</dbReference>
<keyword evidence="4" id="KW-1133">Transmembrane helix</keyword>
<feature type="transmembrane region" description="Helical" evidence="4">
    <location>
        <begin position="44"/>
        <end position="68"/>
    </location>
</feature>
<dbReference type="InterPro" id="IPR006059">
    <property type="entry name" value="SBP"/>
</dbReference>
<evidence type="ECO:0000256" key="4">
    <source>
        <dbReference type="SAM" id="Phobius"/>
    </source>
</evidence>
<dbReference type="Gene3D" id="3.40.190.10">
    <property type="entry name" value="Periplasmic binding protein-like II"/>
    <property type="match status" value="2"/>
</dbReference>
<evidence type="ECO:0000313" key="6">
    <source>
        <dbReference type="Proteomes" id="UP001205185"/>
    </source>
</evidence>
<evidence type="ECO:0000313" key="5">
    <source>
        <dbReference type="EMBL" id="MCP2271000.1"/>
    </source>
</evidence>
<gene>
    <name evidence="5" type="ORF">LV75_003512</name>
</gene>
<evidence type="ECO:0000256" key="3">
    <source>
        <dbReference type="ARBA" id="ARBA00022729"/>
    </source>
</evidence>
<keyword evidence="4" id="KW-0472">Membrane</keyword>
<keyword evidence="6" id="KW-1185">Reference proteome</keyword>
<keyword evidence="2" id="KW-0813">Transport</keyword>
<keyword evidence="5" id="KW-0762">Sugar transport</keyword>